<dbReference type="Proteomes" id="UP000054538">
    <property type="component" value="Unassembled WGS sequence"/>
</dbReference>
<organism evidence="2 3">
    <name type="scientific">Paxillus rubicundulus Ve08.2h10</name>
    <dbReference type="NCBI Taxonomy" id="930991"/>
    <lineage>
        <taxon>Eukaryota</taxon>
        <taxon>Fungi</taxon>
        <taxon>Dikarya</taxon>
        <taxon>Basidiomycota</taxon>
        <taxon>Agaricomycotina</taxon>
        <taxon>Agaricomycetes</taxon>
        <taxon>Agaricomycetidae</taxon>
        <taxon>Boletales</taxon>
        <taxon>Paxilineae</taxon>
        <taxon>Paxillaceae</taxon>
        <taxon>Paxillus</taxon>
    </lineage>
</organism>
<sequence length="235" mass="27013">RWLGAWIVPSNQMGEIVAYLFLCLVEKYEGIPLQFTTDCGSETTKLFGLVNSLREIFHPEYDNTELPAHVYLWSVHNIAIERLWLRLHLDWGDNVVLFFNKGIEDGLYNPNDPQQYKLCQWIWPKLLRKDLQETMNFHNGACMRKDKDKIGPSGMSRNEAFSLPEKWGGHNCLLSVDVNVVREIKVKMGGNALLEFTSVEFSAHAQAAYDTLGITELTVENVWHVFHAMCPLVFP</sequence>
<keyword evidence="3" id="KW-1185">Reference proteome</keyword>
<evidence type="ECO:0000313" key="2">
    <source>
        <dbReference type="EMBL" id="KIK76851.1"/>
    </source>
</evidence>
<dbReference type="InParanoid" id="A0A0D0CZZ9"/>
<dbReference type="Pfam" id="PF24764">
    <property type="entry name" value="rva_4"/>
    <property type="match status" value="1"/>
</dbReference>
<dbReference type="OrthoDB" id="5392716at2759"/>
<dbReference type="PANTHER" id="PTHR46177">
    <property type="entry name" value="INTEGRASE CATALYTIC DOMAIN-CONTAINING PROTEIN"/>
    <property type="match status" value="1"/>
</dbReference>
<reference evidence="2 3" key="1">
    <citation type="submission" date="2014-04" db="EMBL/GenBank/DDBJ databases">
        <authorList>
            <consortium name="DOE Joint Genome Institute"/>
            <person name="Kuo A."/>
            <person name="Kohler A."/>
            <person name="Jargeat P."/>
            <person name="Nagy L.G."/>
            <person name="Floudas D."/>
            <person name="Copeland A."/>
            <person name="Barry K.W."/>
            <person name="Cichocki N."/>
            <person name="Veneault-Fourrey C."/>
            <person name="LaButti K."/>
            <person name="Lindquist E.A."/>
            <person name="Lipzen A."/>
            <person name="Lundell T."/>
            <person name="Morin E."/>
            <person name="Murat C."/>
            <person name="Sun H."/>
            <person name="Tunlid A."/>
            <person name="Henrissat B."/>
            <person name="Grigoriev I.V."/>
            <person name="Hibbett D.S."/>
            <person name="Martin F."/>
            <person name="Nordberg H.P."/>
            <person name="Cantor M.N."/>
            <person name="Hua S.X."/>
        </authorList>
    </citation>
    <scope>NUCLEOTIDE SEQUENCE [LARGE SCALE GENOMIC DNA]</scope>
    <source>
        <strain evidence="2 3">Ve08.2h10</strain>
    </source>
</reference>
<gene>
    <name evidence="2" type="ORF">PAXRUDRAFT_168580</name>
</gene>
<dbReference type="HOGENOM" id="CLU_039761_1_0_1"/>
<feature type="non-terminal residue" evidence="2">
    <location>
        <position position="235"/>
    </location>
</feature>
<protein>
    <recommendedName>
        <fullName evidence="1">Integrase core domain-containing protein</fullName>
    </recommendedName>
</protein>
<feature type="domain" description="Integrase core" evidence="1">
    <location>
        <begin position="15"/>
        <end position="149"/>
    </location>
</feature>
<dbReference type="PANTHER" id="PTHR46177:SF1">
    <property type="entry name" value="INTEGRASE CATALYTIC DOMAIN-CONTAINING PROTEIN"/>
    <property type="match status" value="1"/>
</dbReference>
<dbReference type="InterPro" id="IPR058913">
    <property type="entry name" value="Integrase_dom_put"/>
</dbReference>
<proteinExistence type="predicted"/>
<name>A0A0D0CZZ9_9AGAM</name>
<dbReference type="AlphaFoldDB" id="A0A0D0CZZ9"/>
<accession>A0A0D0CZZ9</accession>
<evidence type="ECO:0000313" key="3">
    <source>
        <dbReference type="Proteomes" id="UP000054538"/>
    </source>
</evidence>
<evidence type="ECO:0000259" key="1">
    <source>
        <dbReference type="Pfam" id="PF24764"/>
    </source>
</evidence>
<reference evidence="3" key="2">
    <citation type="submission" date="2015-01" db="EMBL/GenBank/DDBJ databases">
        <title>Evolutionary Origins and Diversification of the Mycorrhizal Mutualists.</title>
        <authorList>
            <consortium name="DOE Joint Genome Institute"/>
            <consortium name="Mycorrhizal Genomics Consortium"/>
            <person name="Kohler A."/>
            <person name="Kuo A."/>
            <person name="Nagy L.G."/>
            <person name="Floudas D."/>
            <person name="Copeland A."/>
            <person name="Barry K.W."/>
            <person name="Cichocki N."/>
            <person name="Veneault-Fourrey C."/>
            <person name="LaButti K."/>
            <person name="Lindquist E.A."/>
            <person name="Lipzen A."/>
            <person name="Lundell T."/>
            <person name="Morin E."/>
            <person name="Murat C."/>
            <person name="Riley R."/>
            <person name="Ohm R."/>
            <person name="Sun H."/>
            <person name="Tunlid A."/>
            <person name="Henrissat B."/>
            <person name="Grigoriev I.V."/>
            <person name="Hibbett D.S."/>
            <person name="Martin F."/>
        </authorList>
    </citation>
    <scope>NUCLEOTIDE SEQUENCE [LARGE SCALE GENOMIC DNA]</scope>
    <source>
        <strain evidence="3">Ve08.2h10</strain>
    </source>
</reference>
<dbReference type="EMBL" id="KN827262">
    <property type="protein sequence ID" value="KIK76851.1"/>
    <property type="molecule type" value="Genomic_DNA"/>
</dbReference>
<dbReference type="STRING" id="930991.A0A0D0CZZ9"/>